<accession>A0A9W8PGD1</accession>
<dbReference type="PANTHER" id="PTHR38846:SF1">
    <property type="entry name" value="C3H1-TYPE DOMAIN-CONTAINING PROTEIN"/>
    <property type="match status" value="1"/>
</dbReference>
<reference evidence="1" key="1">
    <citation type="submission" date="2022-10" db="EMBL/GenBank/DDBJ databases">
        <title>Fusarium specimens isolated from Avocado Roots.</title>
        <authorList>
            <person name="Stajich J."/>
            <person name="Roper C."/>
            <person name="Heimlech-Rivalta G."/>
        </authorList>
    </citation>
    <scope>NUCLEOTIDE SEQUENCE</scope>
    <source>
        <strain evidence="1">CF00143</strain>
    </source>
</reference>
<evidence type="ECO:0000313" key="2">
    <source>
        <dbReference type="Proteomes" id="UP001152130"/>
    </source>
</evidence>
<organism evidence="1 2">
    <name type="scientific">Fusarium irregulare</name>
    <dbReference type="NCBI Taxonomy" id="2494466"/>
    <lineage>
        <taxon>Eukaryota</taxon>
        <taxon>Fungi</taxon>
        <taxon>Dikarya</taxon>
        <taxon>Ascomycota</taxon>
        <taxon>Pezizomycotina</taxon>
        <taxon>Sordariomycetes</taxon>
        <taxon>Hypocreomycetidae</taxon>
        <taxon>Hypocreales</taxon>
        <taxon>Nectriaceae</taxon>
        <taxon>Fusarium</taxon>
        <taxon>Fusarium incarnatum-equiseti species complex</taxon>
    </lineage>
</organism>
<dbReference type="AlphaFoldDB" id="A0A9W8PGD1"/>
<keyword evidence="2" id="KW-1185">Reference proteome</keyword>
<dbReference type="EMBL" id="JAPDHF010000020">
    <property type="protein sequence ID" value="KAJ4005955.1"/>
    <property type="molecule type" value="Genomic_DNA"/>
</dbReference>
<comment type="caution">
    <text evidence="1">The sequence shown here is derived from an EMBL/GenBank/DDBJ whole genome shotgun (WGS) entry which is preliminary data.</text>
</comment>
<sequence length="169" mass="20104">MKKPKRSKKAKEKGVERSLDHIDQFFAEYPEFDYNSSNPIWTEFYRMSDSFDWDSDDEEDAKREFKAAMVKQFNDIYGTDPDNLQNWQKLCHVLNIEPVPSRLGQCRQRVRQTHVNLVDLVETGNTGMPVKVFENLEQLQRYTIKNEKFFPKYSAYHGGLLRFLLREIL</sequence>
<proteinExistence type="predicted"/>
<dbReference type="Proteomes" id="UP001152130">
    <property type="component" value="Unassembled WGS sequence"/>
</dbReference>
<dbReference type="PANTHER" id="PTHR38846">
    <property type="entry name" value="C3H1-TYPE DOMAIN-CONTAINING PROTEIN"/>
    <property type="match status" value="1"/>
</dbReference>
<gene>
    <name evidence="1" type="ORF">NW766_010779</name>
</gene>
<evidence type="ECO:0000313" key="1">
    <source>
        <dbReference type="EMBL" id="KAJ4005955.1"/>
    </source>
</evidence>
<protein>
    <submittedName>
        <fullName evidence="1">Uncharacterized protein</fullName>
    </submittedName>
</protein>
<dbReference type="OrthoDB" id="6105938at2759"/>
<name>A0A9W8PGD1_9HYPO</name>